<feature type="domain" description="B box-type" evidence="3">
    <location>
        <begin position="84"/>
        <end position="129"/>
    </location>
</feature>
<evidence type="ECO:0000259" key="4">
    <source>
        <dbReference type="PROSITE" id="PS51886"/>
    </source>
</evidence>
<dbReference type="InterPro" id="IPR000315">
    <property type="entry name" value="Znf_B-box"/>
</dbReference>
<dbReference type="AlphaFoldDB" id="A0A078AAP6"/>
<dbReference type="OrthoDB" id="2378640at2759"/>
<dbReference type="PROSITE" id="PS51886">
    <property type="entry name" value="TLDC"/>
    <property type="match status" value="1"/>
</dbReference>
<dbReference type="InParanoid" id="A0A078AAP6"/>
<dbReference type="Pfam" id="PF07534">
    <property type="entry name" value="TLD"/>
    <property type="match status" value="1"/>
</dbReference>
<dbReference type="InterPro" id="IPR006571">
    <property type="entry name" value="TLDc_dom"/>
</dbReference>
<evidence type="ECO:0000259" key="3">
    <source>
        <dbReference type="PROSITE" id="PS50119"/>
    </source>
</evidence>
<dbReference type="CDD" id="cd19756">
    <property type="entry name" value="Bbox2"/>
    <property type="match status" value="1"/>
</dbReference>
<keyword evidence="2" id="KW-0863">Zinc-finger</keyword>
<dbReference type="PROSITE" id="PS50119">
    <property type="entry name" value="ZF_BBOX"/>
    <property type="match status" value="1"/>
</dbReference>
<evidence type="ECO:0000256" key="1">
    <source>
        <dbReference type="ARBA" id="ARBA00022723"/>
    </source>
</evidence>
<reference evidence="5 6" key="1">
    <citation type="submission" date="2014-06" db="EMBL/GenBank/DDBJ databases">
        <authorList>
            <person name="Swart Estienne"/>
        </authorList>
    </citation>
    <scope>NUCLEOTIDE SEQUENCE [LARGE SCALE GENOMIC DNA]</scope>
    <source>
        <strain evidence="5 6">130c</strain>
    </source>
</reference>
<evidence type="ECO:0000313" key="6">
    <source>
        <dbReference type="Proteomes" id="UP000039865"/>
    </source>
</evidence>
<keyword evidence="2" id="KW-0862">Zinc</keyword>
<dbReference type="InterPro" id="IPR013083">
    <property type="entry name" value="Znf_RING/FYVE/PHD"/>
</dbReference>
<protein>
    <submittedName>
        <fullName evidence="5">Tldc domain-containing protein</fullName>
    </submittedName>
</protein>
<keyword evidence="1" id="KW-0479">Metal-binding</keyword>
<dbReference type="PANTHER" id="PTHR23354">
    <property type="entry name" value="NUCLEOLAR PROTEIN 7/ESTROGEN RECEPTOR COACTIVATOR-RELATED"/>
    <property type="match status" value="1"/>
</dbReference>
<feature type="domain" description="TLDc" evidence="4">
    <location>
        <begin position="215"/>
        <end position="387"/>
    </location>
</feature>
<sequence>MMMQQKSSDIFTCICCNKFYNLDDRKPIQLPCEDVICRQCYCIQKDQVQSQQIQCPFDNTHLFDIDHPIRTPLYLLRNLEKYDFHLITCDQHPSEYANIFCKQLNKVICSRCFQQNPHPHYYRDKSSHFFFDRKFLEESFQKMININENVIQDIKILQDNINQFINKERNFNIEEIQNMITKNYHIIQQSQLADKDLLLLSYQPSILSFISNFSRLVMLHIQNDRITSHLLRIKGSTKLLYRATRDGFQAVNFHSRCDNLGPTISFIMSHQGNVFGGYTSVSWTSPAKNTNYPDKDSFLFQLNLNKLYQKVGSLDFAVQHNTKFLMVFGSGDMLISDECNKNSESYSELGYTYELEKDIESSNKQKLQYLAGTDYFKVIEIEVYQVKP</sequence>
<evidence type="ECO:0000313" key="5">
    <source>
        <dbReference type="EMBL" id="CDW78662.1"/>
    </source>
</evidence>
<evidence type="ECO:0000256" key="2">
    <source>
        <dbReference type="PROSITE-ProRule" id="PRU00024"/>
    </source>
</evidence>
<dbReference type="SUPFAM" id="SSF57845">
    <property type="entry name" value="B-box zinc-binding domain"/>
    <property type="match status" value="1"/>
</dbReference>
<name>A0A078AAP6_STYLE</name>
<dbReference type="GO" id="GO:0008270">
    <property type="term" value="F:zinc ion binding"/>
    <property type="evidence" value="ECO:0007669"/>
    <property type="project" value="UniProtKB-KW"/>
</dbReference>
<dbReference type="OMA" id="SEYANIF"/>
<dbReference type="Gene3D" id="3.30.40.10">
    <property type="entry name" value="Zinc/RING finger domain, C3HC4 (zinc finger)"/>
    <property type="match status" value="1"/>
</dbReference>
<dbReference type="EMBL" id="CCKQ01007306">
    <property type="protein sequence ID" value="CDW78662.1"/>
    <property type="molecule type" value="Genomic_DNA"/>
</dbReference>
<organism evidence="5 6">
    <name type="scientific">Stylonychia lemnae</name>
    <name type="common">Ciliate</name>
    <dbReference type="NCBI Taxonomy" id="5949"/>
    <lineage>
        <taxon>Eukaryota</taxon>
        <taxon>Sar</taxon>
        <taxon>Alveolata</taxon>
        <taxon>Ciliophora</taxon>
        <taxon>Intramacronucleata</taxon>
        <taxon>Spirotrichea</taxon>
        <taxon>Stichotrichia</taxon>
        <taxon>Sporadotrichida</taxon>
        <taxon>Oxytrichidae</taxon>
        <taxon>Stylonychinae</taxon>
        <taxon>Stylonychia</taxon>
    </lineage>
</organism>
<proteinExistence type="predicted"/>
<dbReference type="SMART" id="SM00584">
    <property type="entry name" value="TLDc"/>
    <property type="match status" value="1"/>
</dbReference>
<dbReference type="Proteomes" id="UP000039865">
    <property type="component" value="Unassembled WGS sequence"/>
</dbReference>
<dbReference type="PANTHER" id="PTHR23354:SF122">
    <property type="entry name" value="GTPASE-ACTIVATING PROTEIN SKYWALKER"/>
    <property type="match status" value="1"/>
</dbReference>
<gene>
    <name evidence="5" type="primary">Contig3546.g3783</name>
    <name evidence="5" type="ORF">STYLEM_7643</name>
</gene>
<keyword evidence="6" id="KW-1185">Reference proteome</keyword>
<accession>A0A078AAP6</accession>